<name>A0ABQ1UIT4_9NOCA</name>
<dbReference type="PROSITE" id="PS01124">
    <property type="entry name" value="HTH_ARAC_FAMILY_2"/>
    <property type="match status" value="1"/>
</dbReference>
<dbReference type="Gene3D" id="3.40.50.880">
    <property type="match status" value="1"/>
</dbReference>
<dbReference type="PANTHER" id="PTHR43130">
    <property type="entry name" value="ARAC-FAMILY TRANSCRIPTIONAL REGULATOR"/>
    <property type="match status" value="1"/>
</dbReference>
<dbReference type="EMBL" id="BMCS01000001">
    <property type="protein sequence ID" value="GGF20112.1"/>
    <property type="molecule type" value="Genomic_DNA"/>
</dbReference>
<dbReference type="SMART" id="SM00342">
    <property type="entry name" value="HTH_ARAC"/>
    <property type="match status" value="1"/>
</dbReference>
<evidence type="ECO:0000256" key="2">
    <source>
        <dbReference type="ARBA" id="ARBA00023125"/>
    </source>
</evidence>
<dbReference type="InterPro" id="IPR052158">
    <property type="entry name" value="INH-QAR"/>
</dbReference>
<evidence type="ECO:0000259" key="5">
    <source>
        <dbReference type="PROSITE" id="PS01124"/>
    </source>
</evidence>
<feature type="region of interest" description="Disordered" evidence="4">
    <location>
        <begin position="318"/>
        <end position="338"/>
    </location>
</feature>
<dbReference type="InterPro" id="IPR029062">
    <property type="entry name" value="Class_I_gatase-like"/>
</dbReference>
<dbReference type="RefSeq" id="WP_188488364.1">
    <property type="nucleotide sequence ID" value="NZ_BMCS01000001.1"/>
</dbReference>
<dbReference type="SUPFAM" id="SSF46689">
    <property type="entry name" value="Homeodomain-like"/>
    <property type="match status" value="2"/>
</dbReference>
<accession>A0ABQ1UIT4</accession>
<protein>
    <submittedName>
        <fullName evidence="6">Transcription regulator, AraC family protein</fullName>
    </submittedName>
</protein>
<dbReference type="PROSITE" id="PS00041">
    <property type="entry name" value="HTH_ARAC_FAMILY_1"/>
    <property type="match status" value="1"/>
</dbReference>
<reference evidence="7" key="1">
    <citation type="journal article" date="2019" name="Int. J. Syst. Evol. Microbiol.">
        <title>The Global Catalogue of Microorganisms (GCM) 10K type strain sequencing project: providing services to taxonomists for standard genome sequencing and annotation.</title>
        <authorList>
            <consortium name="The Broad Institute Genomics Platform"/>
            <consortium name="The Broad Institute Genome Sequencing Center for Infectious Disease"/>
            <person name="Wu L."/>
            <person name="Ma J."/>
        </authorList>
    </citation>
    <scope>NUCLEOTIDE SEQUENCE [LARGE SCALE GENOMIC DNA]</scope>
    <source>
        <strain evidence="7">CCM 7855</strain>
    </source>
</reference>
<keyword evidence="1" id="KW-0805">Transcription regulation</keyword>
<organism evidence="6 7">
    <name type="scientific">Williamsia phyllosphaerae</name>
    <dbReference type="NCBI Taxonomy" id="885042"/>
    <lineage>
        <taxon>Bacteria</taxon>
        <taxon>Bacillati</taxon>
        <taxon>Actinomycetota</taxon>
        <taxon>Actinomycetes</taxon>
        <taxon>Mycobacteriales</taxon>
        <taxon>Nocardiaceae</taxon>
        <taxon>Williamsia</taxon>
    </lineage>
</organism>
<evidence type="ECO:0000256" key="3">
    <source>
        <dbReference type="ARBA" id="ARBA00023163"/>
    </source>
</evidence>
<dbReference type="Pfam" id="PF12833">
    <property type="entry name" value="HTH_18"/>
    <property type="match status" value="1"/>
</dbReference>
<evidence type="ECO:0000313" key="7">
    <source>
        <dbReference type="Proteomes" id="UP000632454"/>
    </source>
</evidence>
<dbReference type="InterPro" id="IPR018060">
    <property type="entry name" value="HTH_AraC"/>
</dbReference>
<dbReference type="Pfam" id="PF01965">
    <property type="entry name" value="DJ-1_PfpI"/>
    <property type="match status" value="1"/>
</dbReference>
<keyword evidence="7" id="KW-1185">Reference proteome</keyword>
<dbReference type="InterPro" id="IPR009057">
    <property type="entry name" value="Homeodomain-like_sf"/>
</dbReference>
<proteinExistence type="predicted"/>
<sequence>MLRTVAVIVQEPVALFEYGVIHEVFGLDRTEDGVPPFELLICSPTPGVPLNSGNGAFVIAPHPLSAALDADLVAIPGGPAESEHLDEVVRTLLEVVARGGRLLSVCTGAFLIAATGLLDGKRCTTHWKHGAALAAAFPDTIVDTDVLFVDEYPVITSAGTAAGIDACLHLVREEHGPAVANAIARRMVVPPHRDGGQRQYVAAPVPDCSTDGFGAVLSWMLENLDTDITVGDLARRAHMSARTFARRFADEVGTSPHRWLTEQRVLHARNLLESTDIGIEDVATRVGFGSATLLRHHFGAAVGVSPTAYRRRFGCPDQSAAAVPGDPGSTLVASGSST</sequence>
<dbReference type="InterPro" id="IPR018062">
    <property type="entry name" value="HTH_AraC-typ_CS"/>
</dbReference>
<dbReference type="Gene3D" id="1.10.10.60">
    <property type="entry name" value="Homeodomain-like"/>
    <property type="match status" value="1"/>
</dbReference>
<dbReference type="InterPro" id="IPR002818">
    <property type="entry name" value="DJ-1/PfpI"/>
</dbReference>
<comment type="caution">
    <text evidence="6">The sequence shown here is derived from an EMBL/GenBank/DDBJ whole genome shotgun (WGS) entry which is preliminary data.</text>
</comment>
<evidence type="ECO:0000256" key="4">
    <source>
        <dbReference type="SAM" id="MobiDB-lite"/>
    </source>
</evidence>
<dbReference type="Proteomes" id="UP000632454">
    <property type="component" value="Unassembled WGS sequence"/>
</dbReference>
<dbReference type="SUPFAM" id="SSF52317">
    <property type="entry name" value="Class I glutamine amidotransferase-like"/>
    <property type="match status" value="1"/>
</dbReference>
<feature type="domain" description="HTH araC/xylS-type" evidence="5">
    <location>
        <begin position="214"/>
        <end position="312"/>
    </location>
</feature>
<keyword evidence="3" id="KW-0804">Transcription</keyword>
<dbReference type="CDD" id="cd03137">
    <property type="entry name" value="GATase1_AraC_1"/>
    <property type="match status" value="1"/>
</dbReference>
<evidence type="ECO:0000313" key="6">
    <source>
        <dbReference type="EMBL" id="GGF20112.1"/>
    </source>
</evidence>
<keyword evidence="2" id="KW-0238">DNA-binding</keyword>
<gene>
    <name evidence="6" type="ORF">GCM10007298_15120</name>
</gene>
<evidence type="ECO:0000256" key="1">
    <source>
        <dbReference type="ARBA" id="ARBA00023015"/>
    </source>
</evidence>
<dbReference type="PANTHER" id="PTHR43130:SF3">
    <property type="entry name" value="HTH-TYPE TRANSCRIPTIONAL REGULATOR RV1931C"/>
    <property type="match status" value="1"/>
</dbReference>